<keyword evidence="4" id="KW-1185">Reference proteome</keyword>
<gene>
    <name evidence="3" type="ORF">WG901_15685</name>
</gene>
<dbReference type="EMBL" id="JBBHJZ010000003">
    <property type="protein sequence ID" value="MEJ5978093.1"/>
    <property type="molecule type" value="Genomic_DNA"/>
</dbReference>
<dbReference type="InterPro" id="IPR005546">
    <property type="entry name" value="Autotransporte_beta"/>
</dbReference>
<dbReference type="PROSITE" id="PS51208">
    <property type="entry name" value="AUTOTRANSPORTER"/>
    <property type="match status" value="1"/>
</dbReference>
<feature type="domain" description="Autotransporter" evidence="2">
    <location>
        <begin position="765"/>
        <end position="1047"/>
    </location>
</feature>
<evidence type="ECO:0000259" key="2">
    <source>
        <dbReference type="PROSITE" id="PS51208"/>
    </source>
</evidence>
<keyword evidence="1" id="KW-0732">Signal</keyword>
<feature type="signal peptide" evidence="1">
    <location>
        <begin position="1"/>
        <end position="24"/>
    </location>
</feature>
<name>A0ABU8RYQ8_9SPHN</name>
<evidence type="ECO:0000313" key="4">
    <source>
        <dbReference type="Proteomes" id="UP001361239"/>
    </source>
</evidence>
<accession>A0ABU8RYQ8</accession>
<evidence type="ECO:0000256" key="1">
    <source>
        <dbReference type="SAM" id="SignalP"/>
    </source>
</evidence>
<organism evidence="3 4">
    <name type="scientific">Novosphingobium anseongense</name>
    <dbReference type="NCBI Taxonomy" id="3133436"/>
    <lineage>
        <taxon>Bacteria</taxon>
        <taxon>Pseudomonadati</taxon>
        <taxon>Pseudomonadota</taxon>
        <taxon>Alphaproteobacteria</taxon>
        <taxon>Sphingomonadales</taxon>
        <taxon>Sphingomonadaceae</taxon>
        <taxon>Novosphingobium</taxon>
    </lineage>
</organism>
<dbReference type="SUPFAM" id="SSF103515">
    <property type="entry name" value="Autotransporter"/>
    <property type="match status" value="1"/>
</dbReference>
<dbReference type="InterPro" id="IPR036709">
    <property type="entry name" value="Autotransporte_beta_dom_sf"/>
</dbReference>
<reference evidence="3 4" key="1">
    <citation type="submission" date="2024-03" db="EMBL/GenBank/DDBJ databases">
        <authorList>
            <person name="Jo J.-H."/>
        </authorList>
    </citation>
    <scope>NUCLEOTIDE SEQUENCE [LARGE SCALE GENOMIC DNA]</scope>
    <source>
        <strain evidence="3 4">PS1R-30</strain>
    </source>
</reference>
<dbReference type="Pfam" id="PF03797">
    <property type="entry name" value="Autotransporter"/>
    <property type="match status" value="1"/>
</dbReference>
<evidence type="ECO:0000313" key="3">
    <source>
        <dbReference type="EMBL" id="MEJ5978093.1"/>
    </source>
</evidence>
<dbReference type="Gene3D" id="2.40.128.130">
    <property type="entry name" value="Autotransporter beta-domain"/>
    <property type="match status" value="1"/>
</dbReference>
<dbReference type="Proteomes" id="UP001361239">
    <property type="component" value="Unassembled WGS sequence"/>
</dbReference>
<dbReference type="SMART" id="SM00869">
    <property type="entry name" value="Autotransporter"/>
    <property type="match status" value="1"/>
</dbReference>
<protein>
    <submittedName>
        <fullName evidence="3">Autotransporter outer membrane beta-barrel domain-containing protein</fullName>
    </submittedName>
</protein>
<sequence length="1047" mass="104713">MRSFSTTSCLAALAAALVTSPALADTSVTTSTTTPLKTASAGDVTVTTDGTISVASGTAVTVDSNNKVSNAGNLKVAGASGAAAITAAPGTSTTITNSGTIAVTEDFVPADADSNGIADGPIASASNRYGIRTLPGGTVTGNVINSGSITVEGLNSGGIVLDSALQGSLTSSGTIRVIGDNSVGIKTGAVSGNVLISAGTITAIGEGATALAVNGDVGGTVTIQGTVQQAVSYTNDNSTTTTLARGDLRVGAPAAVISGNVAGGVIVGVPPTTSTTNTDVDGDGIADSSEGTGALISYGNGPALLIGGASPITIGAVTGNTGGYSLVIDGSATANAYFTSTDAYGVVIGGKGGTVNLPGGISVNGTIVANTVDSTATALLINQGATVGKLNNSGAITAAITSPGDGAVYGVRDLSGTLTTLENTGSISVGGTSEDVRRAIDLSANTTGVTISQSINAADAATRATVEKDGTVDTTVYTQIRGDIVTGSGNDTLSASDGQIVGNTYFNAGDDRLVLSDRALYSGKVFFGTGTASAALSGKASFYGSIDFAGAAGTLTLADSAKFYGTIANGGAAAVTVNGGTFGASAADKYAVGSLTVNSGGTFGVYIDGAKGTSSLVTAQTATFASGAKISATISSLVGAEGSYTVLTAGTLNGTGTFDNTSTALPYIYAGSVAAKGNDLVLTIRRKAAGELGLRRAASQGYEAIVEAAASDAKMTADVLGIDSADALQTQFDQLLPDHAGGVFNAVTRGSRLAAAHVLDADSIHDISEVGGWFEPVYWRTSKDATGTAAYKANGWGLTGGVERNVGFGRVGVSYAWLKGTIDNNGGTGKVSSSQHEVALFWRLAKGPFYAFARGSAARVSLSSERSFTGDSNGTSFTYSNAADWKGWLYSGAAGASYEFDLGENLTLRPQGTLDYYRLSENGYTETGGGTAMDLTVEDRKSTALTATTSLTASYRFGRRTKDERPLTIELEGGRRNAVSGSLGTTRASFEDGDVFAITPDGRKSSWLGEARLLAGGWDFTWKIAARAERTEGNMSYGGRASLSVAF</sequence>
<comment type="caution">
    <text evidence="3">The sequence shown here is derived from an EMBL/GenBank/DDBJ whole genome shotgun (WGS) entry which is preliminary data.</text>
</comment>
<dbReference type="RefSeq" id="WP_339588034.1">
    <property type="nucleotide sequence ID" value="NZ_JBBHJZ010000003.1"/>
</dbReference>
<feature type="chain" id="PRO_5045098389" evidence="1">
    <location>
        <begin position="25"/>
        <end position="1047"/>
    </location>
</feature>
<proteinExistence type="predicted"/>